<dbReference type="PROSITE" id="PS00108">
    <property type="entry name" value="PROTEIN_KINASE_ST"/>
    <property type="match status" value="1"/>
</dbReference>
<keyword evidence="7" id="KW-1133">Transmembrane helix</keyword>
<feature type="transmembrane region" description="Helical" evidence="7">
    <location>
        <begin position="435"/>
        <end position="454"/>
    </location>
</feature>
<dbReference type="EMBL" id="CAJNDS010001791">
    <property type="protein sequence ID" value="CAE7279750.1"/>
    <property type="molecule type" value="Genomic_DNA"/>
</dbReference>
<feature type="domain" description="Protein kinase" evidence="8">
    <location>
        <begin position="508"/>
        <end position="810"/>
    </location>
</feature>
<protein>
    <submittedName>
        <fullName evidence="9">MAPKKK3 protein</fullName>
    </submittedName>
</protein>
<dbReference type="GO" id="GO:0004674">
    <property type="term" value="F:protein serine/threonine kinase activity"/>
    <property type="evidence" value="ECO:0007669"/>
    <property type="project" value="UniProtKB-KW"/>
</dbReference>
<evidence type="ECO:0000313" key="9">
    <source>
        <dbReference type="EMBL" id="CAE7279750.1"/>
    </source>
</evidence>
<keyword evidence="7" id="KW-0472">Membrane</keyword>
<evidence type="ECO:0000256" key="5">
    <source>
        <dbReference type="ARBA" id="ARBA00022840"/>
    </source>
</evidence>
<dbReference type="InterPro" id="IPR036259">
    <property type="entry name" value="MFS_trans_sf"/>
</dbReference>
<dbReference type="SUPFAM" id="SSF56112">
    <property type="entry name" value="Protein kinase-like (PK-like)"/>
    <property type="match status" value="1"/>
</dbReference>
<feature type="domain" description="Protein kinase" evidence="8">
    <location>
        <begin position="10"/>
        <end position="376"/>
    </location>
</feature>
<evidence type="ECO:0000256" key="6">
    <source>
        <dbReference type="PROSITE-ProRule" id="PRU10141"/>
    </source>
</evidence>
<dbReference type="Proteomes" id="UP000604046">
    <property type="component" value="Unassembled WGS sequence"/>
</dbReference>
<dbReference type="Pfam" id="PF00069">
    <property type="entry name" value="Pkinase"/>
    <property type="match status" value="2"/>
</dbReference>
<feature type="transmembrane region" description="Helical" evidence="7">
    <location>
        <begin position="269"/>
        <end position="288"/>
    </location>
</feature>
<dbReference type="InterPro" id="IPR000719">
    <property type="entry name" value="Prot_kinase_dom"/>
</dbReference>
<keyword evidence="10" id="KW-1185">Reference proteome</keyword>
<comment type="caution">
    <text evidence="9">The sequence shown here is derived from an EMBL/GenBank/DDBJ whole genome shotgun (WGS) entry which is preliminary data.</text>
</comment>
<gene>
    <name evidence="9" type="primary">MAPKKK3</name>
    <name evidence="9" type="ORF">SNAT2548_LOCUS14829</name>
</gene>
<evidence type="ECO:0000313" key="10">
    <source>
        <dbReference type="Proteomes" id="UP000604046"/>
    </source>
</evidence>
<feature type="binding site" evidence="6">
    <location>
        <position position="40"/>
    </location>
    <ligand>
        <name>ATP</name>
        <dbReference type="ChEBI" id="CHEBI:30616"/>
    </ligand>
</feature>
<dbReference type="InterPro" id="IPR011009">
    <property type="entry name" value="Kinase-like_dom_sf"/>
</dbReference>
<name>A0A812NBE4_9DINO</name>
<keyword evidence="3 6" id="KW-0547">Nucleotide-binding</keyword>
<proteinExistence type="predicted"/>
<feature type="transmembrane region" description="Helical" evidence="7">
    <location>
        <begin position="489"/>
        <end position="510"/>
    </location>
</feature>
<dbReference type="InterPro" id="IPR017441">
    <property type="entry name" value="Protein_kinase_ATP_BS"/>
</dbReference>
<accession>A0A812NBE4</accession>
<evidence type="ECO:0000256" key="2">
    <source>
        <dbReference type="ARBA" id="ARBA00022679"/>
    </source>
</evidence>
<feature type="transmembrane region" description="Helical" evidence="7">
    <location>
        <begin position="522"/>
        <end position="539"/>
    </location>
</feature>
<dbReference type="InterPro" id="IPR008271">
    <property type="entry name" value="Ser/Thr_kinase_AS"/>
</dbReference>
<dbReference type="Gene3D" id="1.10.510.10">
    <property type="entry name" value="Transferase(Phosphotransferase) domain 1"/>
    <property type="match status" value="2"/>
</dbReference>
<feature type="transmembrane region" description="Helical" evidence="7">
    <location>
        <begin position="461"/>
        <end position="483"/>
    </location>
</feature>
<keyword evidence="4" id="KW-0418">Kinase</keyword>
<keyword evidence="1" id="KW-0723">Serine/threonine-protein kinase</keyword>
<keyword evidence="5 6" id="KW-0067">ATP-binding</keyword>
<organism evidence="9 10">
    <name type="scientific">Symbiodinium natans</name>
    <dbReference type="NCBI Taxonomy" id="878477"/>
    <lineage>
        <taxon>Eukaryota</taxon>
        <taxon>Sar</taxon>
        <taxon>Alveolata</taxon>
        <taxon>Dinophyceae</taxon>
        <taxon>Suessiales</taxon>
        <taxon>Symbiodiniaceae</taxon>
        <taxon>Symbiodinium</taxon>
    </lineage>
</organism>
<evidence type="ECO:0000256" key="7">
    <source>
        <dbReference type="SAM" id="Phobius"/>
    </source>
</evidence>
<feature type="transmembrane region" description="Helical" evidence="7">
    <location>
        <begin position="244"/>
        <end position="263"/>
    </location>
</feature>
<dbReference type="AlphaFoldDB" id="A0A812NBE4"/>
<evidence type="ECO:0000256" key="4">
    <source>
        <dbReference type="ARBA" id="ARBA00022777"/>
    </source>
</evidence>
<keyword evidence="2" id="KW-0808">Transferase</keyword>
<dbReference type="OrthoDB" id="2914378at2759"/>
<evidence type="ECO:0000256" key="1">
    <source>
        <dbReference type="ARBA" id="ARBA00022527"/>
    </source>
</evidence>
<dbReference type="PROSITE" id="PS50011">
    <property type="entry name" value="PROTEIN_KINASE_DOM"/>
    <property type="match status" value="2"/>
</dbReference>
<feature type="transmembrane region" description="Helical" evidence="7">
    <location>
        <begin position="215"/>
        <end position="237"/>
    </location>
</feature>
<reference evidence="9" key="1">
    <citation type="submission" date="2021-02" db="EMBL/GenBank/DDBJ databases">
        <authorList>
            <person name="Dougan E. K."/>
            <person name="Rhodes N."/>
            <person name="Thang M."/>
            <person name="Chan C."/>
        </authorList>
    </citation>
    <scope>NUCLEOTIDE SEQUENCE</scope>
</reference>
<evidence type="ECO:0000256" key="3">
    <source>
        <dbReference type="ARBA" id="ARBA00022741"/>
    </source>
</evidence>
<sequence length="828" mass="90348">MPSTPPIKSWRCGSTIGQGSYGTVCRALEMESGFIFCVKKSVVTEDDEEGQRYIQKLREELDILRSLRHQNIICCLGHEYRSDTLYIFMEFAEGGSLATMLKEFGPLDGPTAAVPGSQELATVLLGLTTTFMSAPESPSTPRLFSAGARGKRCWKKMFDIRHRGTLAFSRLQTFFLRPCLSESLITTNVSTAAEDGVYLSLCSGGDSCDDRTSRMILLFTVAQFGWGLSVTFMGFVIDSRGPRFACAVGGLLESGGLLLLGSAQGSSESVFDGFLAGVLMVSVGGGAIQVQSMKLPFLVSAQLFPLVMTIANCLDDASASVPLGHYQLYLNGFSRFWIFTGYSGLCLALSAVLGLSWWGRPNRRLSAISAAEHQESDSKEGPRPRLHGLPLLQQIATFEFAFVMLRSVEFFRSNMYVGLNKEWLRSLGDGETHNTYLKIFTASLPLAMVFVPLFNRCLARGFVFTFAVSIALGEIWNLIALVPVLELQVVAFVAYTSWRALLFACLYVFIGHSFGNRSSGTISALTTIGGCVISGLIWPCARLSKALAGTLAPMNMFSLLLSLPLILMTLSLHRHLAMFPSGELRTEIGKGKGPAERLLPEGSLVLKARQLTISGIGGAMLPATAEAYHEACLKLTTLKDRLVVKEGQLLRNTVMGMLQGLAYLHTRSPVVVHRDIKSANVLLDLDFNVKLADFGCSKRCQEDLTTTFRATGSLLWMAPEVVLGTTGFGRKADIWSFGCTVLEAMTAEPPWGRGAIDGAPAAMRKIGYSEETPPIPEGTSAALLCLLQSSLQRSADLRPTATELLSCEYFMPTVKDRRRHHESRVAWT</sequence>
<dbReference type="SUPFAM" id="SSF103473">
    <property type="entry name" value="MFS general substrate transporter"/>
    <property type="match status" value="1"/>
</dbReference>
<dbReference type="GO" id="GO:0005524">
    <property type="term" value="F:ATP binding"/>
    <property type="evidence" value="ECO:0007669"/>
    <property type="project" value="UniProtKB-UniRule"/>
</dbReference>
<dbReference type="PANTHER" id="PTHR11584:SF369">
    <property type="entry name" value="MITOGEN-ACTIVATED PROTEIN KINASE KINASE KINASE 19-RELATED"/>
    <property type="match status" value="1"/>
</dbReference>
<dbReference type="PROSITE" id="PS00107">
    <property type="entry name" value="PROTEIN_KINASE_ATP"/>
    <property type="match status" value="1"/>
</dbReference>
<keyword evidence="7" id="KW-0812">Transmembrane</keyword>
<feature type="transmembrane region" description="Helical" evidence="7">
    <location>
        <begin position="334"/>
        <end position="358"/>
    </location>
</feature>
<feature type="transmembrane region" description="Helical" evidence="7">
    <location>
        <begin position="551"/>
        <end position="572"/>
    </location>
</feature>
<dbReference type="SMART" id="SM00220">
    <property type="entry name" value="S_TKc"/>
    <property type="match status" value="1"/>
</dbReference>
<evidence type="ECO:0000259" key="8">
    <source>
        <dbReference type="PROSITE" id="PS50011"/>
    </source>
</evidence>
<dbReference type="PANTHER" id="PTHR11584">
    <property type="entry name" value="SERINE/THREONINE PROTEIN KINASE"/>
    <property type="match status" value="1"/>
</dbReference>